<dbReference type="InterPro" id="IPR043128">
    <property type="entry name" value="Rev_trsase/Diguanyl_cyclase"/>
</dbReference>
<dbReference type="SUPFAM" id="SSF56672">
    <property type="entry name" value="DNA/RNA polymerases"/>
    <property type="match status" value="1"/>
</dbReference>
<evidence type="ECO:0000313" key="2">
    <source>
        <dbReference type="Proteomes" id="UP000826271"/>
    </source>
</evidence>
<protein>
    <recommendedName>
        <fullName evidence="3">Reverse transcriptase/retrotransposon-derived protein RNase H-like domain-containing protein</fullName>
    </recommendedName>
</protein>
<dbReference type="FunFam" id="3.30.70.270:FF:000023">
    <property type="entry name" value="Pol"/>
    <property type="match status" value="1"/>
</dbReference>
<accession>A0AAV6Y488</accession>
<keyword evidence="2" id="KW-1185">Reference proteome</keyword>
<proteinExistence type="predicted"/>
<comment type="caution">
    <text evidence="1">The sequence shown here is derived from an EMBL/GenBank/DDBJ whole genome shotgun (WGS) entry which is preliminary data.</text>
</comment>
<dbReference type="AlphaFoldDB" id="A0AAV6Y488"/>
<evidence type="ECO:0000313" key="1">
    <source>
        <dbReference type="EMBL" id="KAG8389639.1"/>
    </source>
</evidence>
<sequence length="164" mass="18907">MDEAKIRAIVEWEPPTKVTELRSFLGLVNYYRRFINSYSSRAAPLTDLLKKNKPWVWSEACQLAFEDLKSATQKKLSPKQARWQDFLAEFDYVLEYKPGKANVVADALSRKTELAVISLAKGNVHEKIKEGLEHDPMAKELMRLAKEGKTRQFWVEDGLLYTKG</sequence>
<dbReference type="Gene3D" id="3.30.70.270">
    <property type="match status" value="1"/>
</dbReference>
<name>A0AAV6Y488_9LAMI</name>
<reference evidence="1" key="1">
    <citation type="submission" date="2019-10" db="EMBL/GenBank/DDBJ databases">
        <authorList>
            <person name="Zhang R."/>
            <person name="Pan Y."/>
            <person name="Wang J."/>
            <person name="Ma R."/>
            <person name="Yu S."/>
        </authorList>
    </citation>
    <scope>NUCLEOTIDE SEQUENCE</scope>
    <source>
        <strain evidence="1">LA-IB0</strain>
        <tissue evidence="1">Leaf</tissue>
    </source>
</reference>
<dbReference type="PANTHER" id="PTHR34072">
    <property type="entry name" value="ENZYMATIC POLYPROTEIN-RELATED"/>
    <property type="match status" value="1"/>
</dbReference>
<dbReference type="InterPro" id="IPR043502">
    <property type="entry name" value="DNA/RNA_pol_sf"/>
</dbReference>
<dbReference type="Proteomes" id="UP000826271">
    <property type="component" value="Unassembled WGS sequence"/>
</dbReference>
<gene>
    <name evidence="1" type="ORF">BUALT_Bualt02G0249900</name>
</gene>
<evidence type="ECO:0008006" key="3">
    <source>
        <dbReference type="Google" id="ProtNLM"/>
    </source>
</evidence>
<organism evidence="1 2">
    <name type="scientific">Buddleja alternifolia</name>
    <dbReference type="NCBI Taxonomy" id="168488"/>
    <lineage>
        <taxon>Eukaryota</taxon>
        <taxon>Viridiplantae</taxon>
        <taxon>Streptophyta</taxon>
        <taxon>Embryophyta</taxon>
        <taxon>Tracheophyta</taxon>
        <taxon>Spermatophyta</taxon>
        <taxon>Magnoliopsida</taxon>
        <taxon>eudicotyledons</taxon>
        <taxon>Gunneridae</taxon>
        <taxon>Pentapetalae</taxon>
        <taxon>asterids</taxon>
        <taxon>lamiids</taxon>
        <taxon>Lamiales</taxon>
        <taxon>Scrophulariaceae</taxon>
        <taxon>Buddlejeae</taxon>
        <taxon>Buddleja</taxon>
    </lineage>
</organism>
<dbReference type="EMBL" id="WHWC01000002">
    <property type="protein sequence ID" value="KAG8389639.1"/>
    <property type="molecule type" value="Genomic_DNA"/>
</dbReference>
<dbReference type="PANTHER" id="PTHR34072:SF41">
    <property type="entry name" value="REVERSE TRANSCRIPTASE_RETROTRANSPOSON-DERIVED PROTEIN RNASE H-LIKE DOMAIN-CONTAINING PROTEIN"/>
    <property type="match status" value="1"/>
</dbReference>